<accession>A0ACC2K337</accession>
<protein>
    <submittedName>
        <fullName evidence="1">Uncharacterized protein</fullName>
    </submittedName>
</protein>
<dbReference type="EMBL" id="CM056820">
    <property type="protein sequence ID" value="KAJ8615499.1"/>
    <property type="molecule type" value="Genomic_DNA"/>
</dbReference>
<organism evidence="1 2">
    <name type="scientific">Persea americana</name>
    <name type="common">Avocado</name>
    <dbReference type="NCBI Taxonomy" id="3435"/>
    <lineage>
        <taxon>Eukaryota</taxon>
        <taxon>Viridiplantae</taxon>
        <taxon>Streptophyta</taxon>
        <taxon>Embryophyta</taxon>
        <taxon>Tracheophyta</taxon>
        <taxon>Spermatophyta</taxon>
        <taxon>Magnoliopsida</taxon>
        <taxon>Magnoliidae</taxon>
        <taxon>Laurales</taxon>
        <taxon>Lauraceae</taxon>
        <taxon>Persea</taxon>
    </lineage>
</organism>
<evidence type="ECO:0000313" key="2">
    <source>
        <dbReference type="Proteomes" id="UP001234297"/>
    </source>
</evidence>
<evidence type="ECO:0000313" key="1">
    <source>
        <dbReference type="EMBL" id="KAJ8615499.1"/>
    </source>
</evidence>
<dbReference type="Proteomes" id="UP001234297">
    <property type="component" value="Chromosome 12"/>
</dbReference>
<keyword evidence="2" id="KW-1185">Reference proteome</keyword>
<comment type="caution">
    <text evidence="1">The sequence shown here is derived from an EMBL/GenBank/DDBJ whole genome shotgun (WGS) entry which is preliminary data.</text>
</comment>
<reference evidence="1 2" key="1">
    <citation type="journal article" date="2022" name="Hortic Res">
        <title>A haplotype resolved chromosomal level avocado genome allows analysis of novel avocado genes.</title>
        <authorList>
            <person name="Nath O."/>
            <person name="Fletcher S.J."/>
            <person name="Hayward A."/>
            <person name="Shaw L.M."/>
            <person name="Masouleh A.K."/>
            <person name="Furtado A."/>
            <person name="Henry R.J."/>
            <person name="Mitter N."/>
        </authorList>
    </citation>
    <scope>NUCLEOTIDE SEQUENCE [LARGE SCALE GENOMIC DNA]</scope>
    <source>
        <strain evidence="2">cv. Hass</strain>
    </source>
</reference>
<proteinExistence type="predicted"/>
<gene>
    <name evidence="1" type="ORF">MRB53_034871</name>
</gene>
<sequence>MTEIKTSPTGTLTEGGSISALWKCPHTISFGAGRRACRGISFAIPTMRFALANLQYFFDWKMPNGMRQEDLDMSEAGDVIVCLRSAVLLIPVAHVF</sequence>
<name>A0ACC2K337_PERAE</name>